<dbReference type="GO" id="GO:0016987">
    <property type="term" value="F:sigma factor activity"/>
    <property type="evidence" value="ECO:0007669"/>
    <property type="project" value="UniProtKB-KW"/>
</dbReference>
<dbReference type="RefSeq" id="WP_011419525.1">
    <property type="nucleotide sequence ID" value="NC_007760.1"/>
</dbReference>
<dbReference type="InterPro" id="IPR013325">
    <property type="entry name" value="RNA_pol_sigma_r2"/>
</dbReference>
<dbReference type="GO" id="GO:0006352">
    <property type="term" value="P:DNA-templated transcription initiation"/>
    <property type="evidence" value="ECO:0007669"/>
    <property type="project" value="InterPro"/>
</dbReference>
<dbReference type="PANTHER" id="PTHR43133">
    <property type="entry name" value="RNA POLYMERASE ECF-TYPE SIGMA FACTO"/>
    <property type="match status" value="1"/>
</dbReference>
<evidence type="ECO:0000256" key="3">
    <source>
        <dbReference type="ARBA" id="ARBA00023082"/>
    </source>
</evidence>
<dbReference type="NCBIfam" id="TIGR02937">
    <property type="entry name" value="sigma70-ECF"/>
    <property type="match status" value="1"/>
</dbReference>
<dbReference type="STRING" id="290397.Adeh_0466"/>
<dbReference type="AlphaFoldDB" id="Q2IN62"/>
<evidence type="ECO:0000313" key="7">
    <source>
        <dbReference type="EMBL" id="ABC80242.1"/>
    </source>
</evidence>
<dbReference type="Gene3D" id="1.10.10.10">
    <property type="entry name" value="Winged helix-like DNA-binding domain superfamily/Winged helix DNA-binding domain"/>
    <property type="match status" value="1"/>
</dbReference>
<dbReference type="EMBL" id="CP000251">
    <property type="protein sequence ID" value="ABC80242.1"/>
    <property type="molecule type" value="Genomic_DNA"/>
</dbReference>
<proteinExistence type="inferred from homology"/>
<keyword evidence="2" id="KW-0805">Transcription regulation</keyword>
<dbReference type="InterPro" id="IPR014284">
    <property type="entry name" value="RNA_pol_sigma-70_dom"/>
</dbReference>
<dbReference type="InterPro" id="IPR036388">
    <property type="entry name" value="WH-like_DNA-bd_sf"/>
</dbReference>
<name>Q2IN62_ANADE</name>
<keyword evidence="3" id="KW-0731">Sigma factor</keyword>
<dbReference type="eggNOG" id="COG1595">
    <property type="taxonomic scope" value="Bacteria"/>
</dbReference>
<evidence type="ECO:0000259" key="6">
    <source>
        <dbReference type="Pfam" id="PF08281"/>
    </source>
</evidence>
<protein>
    <submittedName>
        <fullName evidence="7">Sigma-24 (FecI-like)</fullName>
    </submittedName>
</protein>
<evidence type="ECO:0000256" key="2">
    <source>
        <dbReference type="ARBA" id="ARBA00023015"/>
    </source>
</evidence>
<dbReference type="InterPro" id="IPR007627">
    <property type="entry name" value="RNA_pol_sigma70_r2"/>
</dbReference>
<organism evidence="7 8">
    <name type="scientific">Anaeromyxobacter dehalogenans (strain 2CP-C)</name>
    <dbReference type="NCBI Taxonomy" id="290397"/>
    <lineage>
        <taxon>Bacteria</taxon>
        <taxon>Pseudomonadati</taxon>
        <taxon>Myxococcota</taxon>
        <taxon>Myxococcia</taxon>
        <taxon>Myxococcales</taxon>
        <taxon>Cystobacterineae</taxon>
        <taxon>Anaeromyxobacteraceae</taxon>
        <taxon>Anaeromyxobacter</taxon>
    </lineage>
</organism>
<dbReference type="Pfam" id="PF04542">
    <property type="entry name" value="Sigma70_r2"/>
    <property type="match status" value="1"/>
</dbReference>
<dbReference type="Gene3D" id="1.10.1740.10">
    <property type="match status" value="1"/>
</dbReference>
<dbReference type="InterPro" id="IPR039425">
    <property type="entry name" value="RNA_pol_sigma-70-like"/>
</dbReference>
<dbReference type="SUPFAM" id="SSF88659">
    <property type="entry name" value="Sigma3 and sigma4 domains of RNA polymerase sigma factors"/>
    <property type="match status" value="1"/>
</dbReference>
<dbReference type="CDD" id="cd06171">
    <property type="entry name" value="Sigma70_r4"/>
    <property type="match status" value="1"/>
</dbReference>
<dbReference type="InterPro" id="IPR013324">
    <property type="entry name" value="RNA_pol_sigma_r3/r4-like"/>
</dbReference>
<dbReference type="KEGG" id="ade:Adeh_0466"/>
<dbReference type="GO" id="GO:0003677">
    <property type="term" value="F:DNA binding"/>
    <property type="evidence" value="ECO:0007669"/>
    <property type="project" value="InterPro"/>
</dbReference>
<dbReference type="InterPro" id="IPR013249">
    <property type="entry name" value="RNA_pol_sigma70_r4_t2"/>
</dbReference>
<dbReference type="PANTHER" id="PTHR43133:SF51">
    <property type="entry name" value="RNA POLYMERASE SIGMA FACTOR"/>
    <property type="match status" value="1"/>
</dbReference>
<dbReference type="SUPFAM" id="SSF88946">
    <property type="entry name" value="Sigma2 domain of RNA polymerase sigma factors"/>
    <property type="match status" value="1"/>
</dbReference>
<evidence type="ECO:0000256" key="4">
    <source>
        <dbReference type="ARBA" id="ARBA00023163"/>
    </source>
</evidence>
<keyword evidence="4" id="KW-0804">Transcription</keyword>
<sequence>MTVQASSVRGVPARAPSDSDVVARVLEGDVALFEVLMRRHNPRLYRAIRSVLRNEAEVEDAMQQAYLQAYAHLGDFQGHAAFSTWLVRIGVNEALMRLRGRERLVPLLDEREDGGIGREEERVADPSPEDAAAAREARVLLEQAVDRLPLHLRTVYVLREIEQLSTAEVAAALDLGEEAVKVRLHRARLALRGLIAERVGQGAPEAFGFLAPRCDRVVAAVLAAIAARS</sequence>
<dbReference type="Pfam" id="PF08281">
    <property type="entry name" value="Sigma70_r4_2"/>
    <property type="match status" value="1"/>
</dbReference>
<evidence type="ECO:0000313" key="8">
    <source>
        <dbReference type="Proteomes" id="UP000001935"/>
    </source>
</evidence>
<dbReference type="NCBIfam" id="NF008888">
    <property type="entry name" value="PRK11922.1"/>
    <property type="match status" value="1"/>
</dbReference>
<gene>
    <name evidence="7" type="ordered locus">Adeh_0466</name>
</gene>
<dbReference type="Proteomes" id="UP000001935">
    <property type="component" value="Chromosome"/>
</dbReference>
<feature type="domain" description="RNA polymerase sigma factor 70 region 4 type 2" evidence="6">
    <location>
        <begin position="139"/>
        <end position="191"/>
    </location>
</feature>
<evidence type="ECO:0000256" key="1">
    <source>
        <dbReference type="ARBA" id="ARBA00010641"/>
    </source>
</evidence>
<evidence type="ECO:0000259" key="5">
    <source>
        <dbReference type="Pfam" id="PF04542"/>
    </source>
</evidence>
<accession>Q2IN62</accession>
<dbReference type="OrthoDB" id="9803470at2"/>
<feature type="domain" description="RNA polymerase sigma-70 region 2" evidence="5">
    <location>
        <begin position="36"/>
        <end position="103"/>
    </location>
</feature>
<dbReference type="HOGENOM" id="CLU_047691_3_0_7"/>
<reference evidence="7" key="1">
    <citation type="submission" date="2006-01" db="EMBL/GenBank/DDBJ databases">
        <title>Complete sequence of Anaeromyxobacter dehalogenans 2CP-C.</title>
        <authorList>
            <consortium name="US DOE Joint Genome Institute"/>
            <person name="Copeland A."/>
            <person name="Lucas S."/>
            <person name="Lapidus A."/>
            <person name="Barry K."/>
            <person name="Detter J.C."/>
            <person name="Glavina T."/>
            <person name="Hammon N."/>
            <person name="Israni S."/>
            <person name="Pitluck S."/>
            <person name="Brettin T."/>
            <person name="Bruce D."/>
            <person name="Han C."/>
            <person name="Tapia R."/>
            <person name="Gilna P."/>
            <person name="Kiss H."/>
            <person name="Schmutz J."/>
            <person name="Larimer F."/>
            <person name="Land M."/>
            <person name="Kyrpides N."/>
            <person name="Anderson I."/>
            <person name="Sanford R.A."/>
            <person name="Ritalahti K.M."/>
            <person name="Thomas H.S."/>
            <person name="Kirby J.R."/>
            <person name="Zhulin I.B."/>
            <person name="Loeffler F.E."/>
            <person name="Richardson P."/>
        </authorList>
    </citation>
    <scope>NUCLEOTIDE SEQUENCE</scope>
    <source>
        <strain evidence="7">2CP-C</strain>
    </source>
</reference>
<comment type="similarity">
    <text evidence="1">Belongs to the sigma-70 factor family. ECF subfamily.</text>
</comment>